<evidence type="ECO:0000313" key="14">
    <source>
        <dbReference type="EMBL" id="CAH1271674.1"/>
    </source>
</evidence>
<organism evidence="14 15">
    <name type="scientific">Branchiostoma lanceolatum</name>
    <name type="common">Common lancelet</name>
    <name type="synonym">Amphioxus lanceolatum</name>
    <dbReference type="NCBI Taxonomy" id="7740"/>
    <lineage>
        <taxon>Eukaryota</taxon>
        <taxon>Metazoa</taxon>
        <taxon>Chordata</taxon>
        <taxon>Cephalochordata</taxon>
        <taxon>Leptocardii</taxon>
        <taxon>Amphioxiformes</taxon>
        <taxon>Branchiostomatidae</taxon>
        <taxon>Branchiostoma</taxon>
    </lineage>
</organism>
<name>A0A8K0EWP6_BRALA</name>
<dbReference type="AlphaFoldDB" id="A0A8K0EWP6"/>
<feature type="transmembrane region" description="Helical" evidence="12">
    <location>
        <begin position="411"/>
        <end position="436"/>
    </location>
</feature>
<gene>
    <name evidence="14" type="primary">ASIC2</name>
    <name evidence="14" type="ORF">BLAG_LOCUS23620</name>
</gene>
<keyword evidence="7 11" id="KW-0406">Ion transport</keyword>
<evidence type="ECO:0000256" key="10">
    <source>
        <dbReference type="ARBA" id="ARBA00023303"/>
    </source>
</evidence>
<evidence type="ECO:0000313" key="15">
    <source>
        <dbReference type="Proteomes" id="UP000838412"/>
    </source>
</evidence>
<evidence type="ECO:0000256" key="1">
    <source>
        <dbReference type="ARBA" id="ARBA00004141"/>
    </source>
</evidence>
<dbReference type="Proteomes" id="UP000838412">
    <property type="component" value="Chromosome 8"/>
</dbReference>
<keyword evidence="3 11" id="KW-0894">Sodium channel</keyword>
<evidence type="ECO:0000256" key="9">
    <source>
        <dbReference type="ARBA" id="ARBA00023201"/>
    </source>
</evidence>
<feature type="signal peptide" evidence="13">
    <location>
        <begin position="1"/>
        <end position="23"/>
    </location>
</feature>
<keyword evidence="2 11" id="KW-0813">Transport</keyword>
<evidence type="ECO:0000256" key="8">
    <source>
        <dbReference type="ARBA" id="ARBA00023136"/>
    </source>
</evidence>
<keyword evidence="6" id="KW-0915">Sodium</keyword>
<dbReference type="GO" id="GO:0005886">
    <property type="term" value="C:plasma membrane"/>
    <property type="evidence" value="ECO:0007669"/>
    <property type="project" value="TreeGrafter"/>
</dbReference>
<keyword evidence="5 12" id="KW-1133">Transmembrane helix</keyword>
<keyword evidence="9 11" id="KW-0739">Sodium transport</keyword>
<dbReference type="GO" id="GO:0015280">
    <property type="term" value="F:ligand-gated sodium channel activity"/>
    <property type="evidence" value="ECO:0007669"/>
    <property type="project" value="TreeGrafter"/>
</dbReference>
<evidence type="ECO:0000256" key="11">
    <source>
        <dbReference type="RuleBase" id="RU000679"/>
    </source>
</evidence>
<comment type="similarity">
    <text evidence="11">Belongs to the amiloride-sensitive sodium channel (TC 1.A.6) family.</text>
</comment>
<keyword evidence="15" id="KW-1185">Reference proteome</keyword>
<reference evidence="14" key="1">
    <citation type="submission" date="2022-01" db="EMBL/GenBank/DDBJ databases">
        <authorList>
            <person name="Braso-Vives M."/>
        </authorList>
    </citation>
    <scope>NUCLEOTIDE SEQUENCE</scope>
</reference>
<keyword evidence="10 11" id="KW-0407">Ion channel</keyword>
<evidence type="ECO:0000256" key="7">
    <source>
        <dbReference type="ARBA" id="ARBA00023065"/>
    </source>
</evidence>
<keyword evidence="8 12" id="KW-0472">Membrane</keyword>
<evidence type="ECO:0000256" key="3">
    <source>
        <dbReference type="ARBA" id="ARBA00022461"/>
    </source>
</evidence>
<proteinExistence type="inferred from homology"/>
<comment type="subcellular location">
    <subcellularLocation>
        <location evidence="1">Membrane</location>
        <topology evidence="1">Multi-pass membrane protein</topology>
    </subcellularLocation>
</comment>
<keyword evidence="13" id="KW-0732">Signal</keyword>
<evidence type="ECO:0000256" key="4">
    <source>
        <dbReference type="ARBA" id="ARBA00022692"/>
    </source>
</evidence>
<keyword evidence="4 11" id="KW-0812">Transmembrane</keyword>
<sequence>MAGRKTPAAFWVCFFILLVPVLGICVYQIFDRVSFYLSYPVTRESKEVTVRSQSFPSVTVCNNNPIRKSALSGTSHASLLDTDDQVRQSVENLLASTSSDAVDPSAAREILNTAYQDRRTARATRDLAGMSREDIANLGHQLSDFVMSCSYNGQQCAPNDLSSVFATFQSAKFGNCFTFNAGFQVSSTGVSNGQGLTMTLFTDANNYVGLFGRQPGVTVTVHPANTTAFPEDDGFSVKAGESAGISVRKVVKNLLPAPFGDCGQGTDGESLYPGGYSLATCWNGCLQKAMLEKCDCVDDPRTTSGNMCTAGEESCRSRYYEQDATWRDDCNCKHPCKDESYVTTMTSSPWAPENVLIPELRYVTSLSDVGTLIQNNVVQLKVYYLDDAFRQVEERAAYPANQLLRDIGIDIAVWFVVLMMLIGIVYLIVLIIRACCGEGSGNKII</sequence>
<dbReference type="PANTHER" id="PTHR11690">
    <property type="entry name" value="AMILORIDE-SENSITIVE SODIUM CHANNEL-RELATED"/>
    <property type="match status" value="1"/>
</dbReference>
<evidence type="ECO:0000256" key="2">
    <source>
        <dbReference type="ARBA" id="ARBA00022448"/>
    </source>
</evidence>
<feature type="chain" id="PRO_5035474503" evidence="13">
    <location>
        <begin position="24"/>
        <end position="445"/>
    </location>
</feature>
<dbReference type="PRINTS" id="PR01078">
    <property type="entry name" value="AMINACHANNEL"/>
</dbReference>
<evidence type="ECO:0000256" key="13">
    <source>
        <dbReference type="SAM" id="SignalP"/>
    </source>
</evidence>
<protein>
    <submittedName>
        <fullName evidence="14">ASIC2 protein</fullName>
    </submittedName>
</protein>
<dbReference type="InterPro" id="IPR001873">
    <property type="entry name" value="ENaC"/>
</dbReference>
<accession>A0A8K0EWP6</accession>
<dbReference type="Pfam" id="PF00858">
    <property type="entry name" value="ASC"/>
    <property type="match status" value="1"/>
</dbReference>
<dbReference type="PANTHER" id="PTHR11690:SF248">
    <property type="entry name" value="PICKPOCKET 17, ISOFORM A"/>
    <property type="match status" value="1"/>
</dbReference>
<evidence type="ECO:0000256" key="5">
    <source>
        <dbReference type="ARBA" id="ARBA00022989"/>
    </source>
</evidence>
<dbReference type="EMBL" id="OV696693">
    <property type="protein sequence ID" value="CAH1271674.1"/>
    <property type="molecule type" value="Genomic_DNA"/>
</dbReference>
<dbReference type="Gene3D" id="2.60.470.10">
    <property type="entry name" value="Acid-sensing ion channels like domains"/>
    <property type="match status" value="1"/>
</dbReference>
<dbReference type="OrthoDB" id="6021021at2759"/>
<evidence type="ECO:0000256" key="6">
    <source>
        <dbReference type="ARBA" id="ARBA00023053"/>
    </source>
</evidence>
<evidence type="ECO:0000256" key="12">
    <source>
        <dbReference type="SAM" id="Phobius"/>
    </source>
</evidence>